<dbReference type="OrthoDB" id="5955189at2"/>
<dbReference type="EMBL" id="CP027860">
    <property type="protein sequence ID" value="AVP96209.1"/>
    <property type="molecule type" value="Genomic_DNA"/>
</dbReference>
<evidence type="ECO:0000256" key="1">
    <source>
        <dbReference type="SAM" id="MobiDB-lite"/>
    </source>
</evidence>
<feature type="signal peptide" evidence="2">
    <location>
        <begin position="1"/>
        <end position="16"/>
    </location>
</feature>
<organism evidence="3 4">
    <name type="scientific">Ahniella affigens</name>
    <dbReference type="NCBI Taxonomy" id="2021234"/>
    <lineage>
        <taxon>Bacteria</taxon>
        <taxon>Pseudomonadati</taxon>
        <taxon>Pseudomonadota</taxon>
        <taxon>Gammaproteobacteria</taxon>
        <taxon>Lysobacterales</taxon>
        <taxon>Rhodanobacteraceae</taxon>
        <taxon>Ahniella</taxon>
    </lineage>
</organism>
<protein>
    <recommendedName>
        <fullName evidence="5">Lipocalin-like domain-containing protein</fullName>
    </recommendedName>
</protein>
<dbReference type="AlphaFoldDB" id="A0A2P1PMZ2"/>
<accession>A0A2P1PMZ2</accession>
<dbReference type="Proteomes" id="UP000241074">
    <property type="component" value="Chromosome"/>
</dbReference>
<reference evidence="3 4" key="2">
    <citation type="submission" date="2018-03" db="EMBL/GenBank/DDBJ databases">
        <authorList>
            <person name="Keele B.F."/>
        </authorList>
    </citation>
    <scope>NUCLEOTIDE SEQUENCE [LARGE SCALE GENOMIC DNA]</scope>
    <source>
        <strain evidence="3 4">D13</strain>
    </source>
</reference>
<keyword evidence="4" id="KW-1185">Reference proteome</keyword>
<dbReference type="PROSITE" id="PS51257">
    <property type="entry name" value="PROKAR_LIPOPROTEIN"/>
    <property type="match status" value="1"/>
</dbReference>
<reference evidence="3 4" key="1">
    <citation type="submission" date="2018-03" db="EMBL/GenBank/DDBJ databases">
        <title>Ahniella affigens gen. nov., sp. nov., a gammaproteobacterium isolated from sandy soil near a stream.</title>
        <authorList>
            <person name="Ko Y."/>
            <person name="Kim J.-H."/>
        </authorList>
    </citation>
    <scope>NUCLEOTIDE SEQUENCE [LARGE SCALE GENOMIC DNA]</scope>
    <source>
        <strain evidence="3 4">D13</strain>
    </source>
</reference>
<feature type="region of interest" description="Disordered" evidence="1">
    <location>
        <begin position="161"/>
        <end position="180"/>
    </location>
</feature>
<feature type="chain" id="PRO_5015172770" description="Lipocalin-like domain-containing protein" evidence="2">
    <location>
        <begin position="17"/>
        <end position="218"/>
    </location>
</feature>
<evidence type="ECO:0000313" key="4">
    <source>
        <dbReference type="Proteomes" id="UP000241074"/>
    </source>
</evidence>
<name>A0A2P1PMZ2_9GAMM</name>
<gene>
    <name evidence="3" type="ORF">C7S18_02930</name>
</gene>
<evidence type="ECO:0000313" key="3">
    <source>
        <dbReference type="EMBL" id="AVP96209.1"/>
    </source>
</evidence>
<feature type="compositionally biased region" description="Polar residues" evidence="1">
    <location>
        <begin position="161"/>
        <end position="178"/>
    </location>
</feature>
<evidence type="ECO:0008006" key="5">
    <source>
        <dbReference type="Google" id="ProtNLM"/>
    </source>
</evidence>
<evidence type="ECO:0000256" key="2">
    <source>
        <dbReference type="SAM" id="SignalP"/>
    </source>
</evidence>
<dbReference type="RefSeq" id="WP_106890138.1">
    <property type="nucleotide sequence ID" value="NZ_CP027860.1"/>
</dbReference>
<keyword evidence="2" id="KW-0732">Signal</keyword>
<dbReference type="KEGG" id="xba:C7S18_02930"/>
<sequence>MNLYRLLVLIPLFLLAACSSTEFVNLPDGEQSKCDTRLIGSWEVVTVSDSKDEDEPDYLTIEADCKRFVGSSMEDGNPEAEDLQEDTDIQFVRDGKTQYVAVREIKSGAESNSDGGDNMNYTLYRYEFKKNRVELRGVDHERIGALIQSGKLHGRSVLNAPSSGQRTIQNQVDSNSAELSRGLRDRKAFEKRPTMILKRISDDAMREAFTRAKGKTGD</sequence>
<proteinExistence type="predicted"/>